<dbReference type="EMBL" id="WNKQ01000006">
    <property type="protein sequence ID" value="KAF5850863.1"/>
    <property type="molecule type" value="Genomic_DNA"/>
</dbReference>
<accession>A0A8H6DWW4</accession>
<dbReference type="Proteomes" id="UP000624244">
    <property type="component" value="Unassembled WGS sequence"/>
</dbReference>
<protein>
    <submittedName>
        <fullName evidence="1">Uncharacterized protein</fullName>
    </submittedName>
</protein>
<evidence type="ECO:0000313" key="2">
    <source>
        <dbReference type="Proteomes" id="UP000624244"/>
    </source>
</evidence>
<evidence type="ECO:0000313" key="1">
    <source>
        <dbReference type="EMBL" id="KAF5850863.1"/>
    </source>
</evidence>
<reference evidence="1" key="1">
    <citation type="submission" date="2019-11" db="EMBL/GenBank/DDBJ databases">
        <title>Bipolaris sorokiniana Genome sequencing.</title>
        <authorList>
            <person name="Wang H."/>
        </authorList>
    </citation>
    <scope>NUCLEOTIDE SEQUENCE</scope>
</reference>
<organism evidence="1 2">
    <name type="scientific">Cochliobolus sativus</name>
    <name type="common">Common root rot and spot blotch fungus</name>
    <name type="synonym">Bipolaris sorokiniana</name>
    <dbReference type="NCBI Taxonomy" id="45130"/>
    <lineage>
        <taxon>Eukaryota</taxon>
        <taxon>Fungi</taxon>
        <taxon>Dikarya</taxon>
        <taxon>Ascomycota</taxon>
        <taxon>Pezizomycotina</taxon>
        <taxon>Dothideomycetes</taxon>
        <taxon>Pleosporomycetidae</taxon>
        <taxon>Pleosporales</taxon>
        <taxon>Pleosporineae</taxon>
        <taxon>Pleosporaceae</taxon>
        <taxon>Bipolaris</taxon>
    </lineage>
</organism>
<comment type="caution">
    <text evidence="1">The sequence shown here is derived from an EMBL/GenBank/DDBJ whole genome shotgun (WGS) entry which is preliminary data.</text>
</comment>
<gene>
    <name evidence="1" type="ORF">GGP41_010469</name>
</gene>
<name>A0A8H6DWW4_COCSA</name>
<proteinExistence type="predicted"/>
<dbReference type="AlphaFoldDB" id="A0A8H6DWW4"/>
<sequence>MALCDWWEMVMWRKNATQAAVGKTHIEATARSMLSAPRSYKGKRKNVLASHKLDMMQGP</sequence>